<geneLocation type="plasmid" evidence="1 4">
    <name>p48</name>
</geneLocation>
<dbReference type="EMBL" id="AFWI01000154">
    <property type="protein sequence ID" value="EGU54495.1"/>
    <property type="molecule type" value="Genomic_DNA"/>
</dbReference>
<keyword evidence="3" id="KW-1185">Reference proteome</keyword>
<evidence type="ECO:0000313" key="2">
    <source>
        <dbReference type="EMBL" id="EGU54495.1"/>
    </source>
</evidence>
<sequence length="63" mass="6866">MEGLALSLDELTKLLVTMQEPKSGKGLCPFLIRFLKALFASPQPWPKPVGKQSQIEQAALSIA</sequence>
<gene>
    <name evidence="1" type="ORF">IX91_25950</name>
    <name evidence="2" type="ORF">VITU9109_02937</name>
</gene>
<evidence type="ECO:0000313" key="4">
    <source>
        <dbReference type="Proteomes" id="UP000030071"/>
    </source>
</evidence>
<keyword evidence="1" id="KW-0614">Plasmid</keyword>
<name>F9T6U0_9VIBR</name>
<protein>
    <submittedName>
        <fullName evidence="1">Uncharacterized protein</fullName>
    </submittedName>
</protein>
<dbReference type="KEGG" id="vtu:IX91_25950"/>
<evidence type="ECO:0000313" key="1">
    <source>
        <dbReference type="EMBL" id="AIW17503.1"/>
    </source>
</evidence>
<accession>F9T6U0</accession>
<reference evidence="2" key="1">
    <citation type="submission" date="2011-08" db="EMBL/GenBank/DDBJ databases">
        <authorList>
            <person name="Hoffman M."/>
            <person name="Strain E.A."/>
            <person name="Brown E."/>
            <person name="Allard M.W."/>
        </authorList>
    </citation>
    <scope>NUCLEOTIDE SEQUENCE</scope>
    <source>
        <strain evidence="2">ATCC 19109</strain>
    </source>
</reference>
<dbReference type="Proteomes" id="UP000030071">
    <property type="component" value="Plasmid p48"/>
</dbReference>
<reference evidence="2 3" key="2">
    <citation type="journal article" date="2012" name="Int. J. Syst. Evol. Microbiol.">
        <title>Vibrio caribbeanicus sp. nov., isolated from the marine sponge Scleritoderma cyanea.</title>
        <authorList>
            <person name="Hoffmann M."/>
            <person name="Monday S.R."/>
            <person name="Allard M.W."/>
            <person name="Strain E.A."/>
            <person name="Whittaker P."/>
            <person name="Naum M."/>
            <person name="McCarthy P.J."/>
            <person name="Lopez J.V."/>
            <person name="Fischer M."/>
            <person name="Brown E.W."/>
        </authorList>
    </citation>
    <scope>NUCLEOTIDE SEQUENCE [LARGE SCALE GENOMIC DNA]</scope>
    <source>
        <strain evidence="2 3">ATCC 19109</strain>
    </source>
</reference>
<proteinExistence type="predicted"/>
<dbReference type="Proteomes" id="UP000003836">
    <property type="component" value="Unassembled WGS sequence"/>
</dbReference>
<dbReference type="AlphaFoldDB" id="F9T6U0"/>
<dbReference type="EMBL" id="CP009359">
    <property type="protein sequence ID" value="AIW17503.1"/>
    <property type="molecule type" value="Genomic_DNA"/>
</dbReference>
<evidence type="ECO:0000313" key="3">
    <source>
        <dbReference type="Proteomes" id="UP000003836"/>
    </source>
</evidence>
<reference evidence="1 4" key="3">
    <citation type="submission" date="2014-08" db="EMBL/GenBank/DDBJ databases">
        <title>First Complete Genome Sequence of the Shellfish Pathogen Vibrio tubiashii.</title>
        <authorList>
            <person name="Richards G.P."/>
            <person name="Needleman D.S."/>
            <person name="Watson M.A."/>
            <person name="Bono J.L."/>
        </authorList>
    </citation>
    <scope>NUCLEOTIDE SEQUENCE [LARGE SCALE GENOMIC DNA]</scope>
    <source>
        <strain evidence="1 4">ATCC 19109</strain>
        <plasmid evidence="1">p48</plasmid>
        <plasmid evidence="4">Plasmid p48</plasmid>
    </source>
</reference>
<organism evidence="1 4">
    <name type="scientific">Vibrio tubiashii ATCC 19109</name>
    <dbReference type="NCBI Taxonomy" id="1051646"/>
    <lineage>
        <taxon>Bacteria</taxon>
        <taxon>Pseudomonadati</taxon>
        <taxon>Pseudomonadota</taxon>
        <taxon>Gammaproteobacteria</taxon>
        <taxon>Vibrionales</taxon>
        <taxon>Vibrionaceae</taxon>
        <taxon>Vibrio</taxon>
        <taxon>Vibrio oreintalis group</taxon>
    </lineage>
</organism>
<dbReference type="HOGENOM" id="CLU_2884794_0_0_6"/>